<dbReference type="Proteomes" id="UP000297535">
    <property type="component" value="Unassembled WGS sequence"/>
</dbReference>
<feature type="transmembrane region" description="Helical" evidence="7">
    <location>
        <begin position="383"/>
        <end position="407"/>
    </location>
</feature>
<dbReference type="CDD" id="cd17316">
    <property type="entry name" value="MFS_SV2_like"/>
    <property type="match status" value="1"/>
</dbReference>
<feature type="transmembrane region" description="Helical" evidence="7">
    <location>
        <begin position="100"/>
        <end position="120"/>
    </location>
</feature>
<feature type="domain" description="Major facilitator superfamily (MFS) profile" evidence="8">
    <location>
        <begin position="62"/>
        <end position="472"/>
    </location>
</feature>
<dbReference type="PROSITE" id="PS00216">
    <property type="entry name" value="SUGAR_TRANSPORT_1"/>
    <property type="match status" value="1"/>
</dbReference>
<comment type="similarity">
    <text evidence="2">Belongs to the major facilitator superfamily. Sugar transporter (TC 2.A.1.1) family.</text>
</comment>
<dbReference type="GO" id="GO:0016020">
    <property type="term" value="C:membrane"/>
    <property type="evidence" value="ECO:0007669"/>
    <property type="project" value="UniProtKB-SubCell"/>
</dbReference>
<dbReference type="PANTHER" id="PTHR23511:SF34">
    <property type="entry name" value="SYNAPTIC VESICLE GLYCOPROTEIN 2"/>
    <property type="match status" value="1"/>
</dbReference>
<evidence type="ECO:0000256" key="4">
    <source>
        <dbReference type="ARBA" id="ARBA00022692"/>
    </source>
</evidence>
<dbReference type="GO" id="GO:0022857">
    <property type="term" value="F:transmembrane transporter activity"/>
    <property type="evidence" value="ECO:0007669"/>
    <property type="project" value="InterPro"/>
</dbReference>
<feature type="transmembrane region" description="Helical" evidence="7">
    <location>
        <begin position="127"/>
        <end position="146"/>
    </location>
</feature>
<comment type="subcellular location">
    <subcellularLocation>
        <location evidence="1">Membrane</location>
        <topology evidence="1">Multi-pass membrane protein</topology>
    </subcellularLocation>
</comment>
<feature type="transmembrane region" description="Helical" evidence="7">
    <location>
        <begin position="186"/>
        <end position="207"/>
    </location>
</feature>
<reference evidence="9 10" key="1">
    <citation type="submission" date="2019-04" db="EMBL/GenBank/DDBJ databases">
        <authorList>
            <person name="Feng G."/>
            <person name="Zhu H."/>
        </authorList>
    </citation>
    <scope>NUCLEOTIDE SEQUENCE [LARGE SCALE GENOMIC DNA]</scope>
    <source>
        <strain evidence="9 10">6HR-1</strain>
    </source>
</reference>
<dbReference type="AlphaFoldDB" id="A0A4Z0NG66"/>
<evidence type="ECO:0000259" key="8">
    <source>
        <dbReference type="PROSITE" id="PS50850"/>
    </source>
</evidence>
<feature type="transmembrane region" description="Helical" evidence="7">
    <location>
        <begin position="359"/>
        <end position="377"/>
    </location>
</feature>
<dbReference type="PANTHER" id="PTHR23511">
    <property type="entry name" value="SYNAPTIC VESICLE GLYCOPROTEIN 2"/>
    <property type="match status" value="1"/>
</dbReference>
<keyword evidence="10" id="KW-1185">Reference proteome</keyword>
<dbReference type="Gene3D" id="1.20.1250.20">
    <property type="entry name" value="MFS general substrate transporter like domains"/>
    <property type="match status" value="1"/>
</dbReference>
<feature type="transmembrane region" description="Helical" evidence="7">
    <location>
        <begin position="62"/>
        <end position="88"/>
    </location>
</feature>
<dbReference type="InterPro" id="IPR005829">
    <property type="entry name" value="Sugar_transporter_CS"/>
</dbReference>
<comment type="caution">
    <text evidence="9">The sequence shown here is derived from an EMBL/GenBank/DDBJ whole genome shotgun (WGS) entry which is preliminary data.</text>
</comment>
<evidence type="ECO:0000256" key="3">
    <source>
        <dbReference type="ARBA" id="ARBA00022448"/>
    </source>
</evidence>
<feature type="transmembrane region" description="Helical" evidence="7">
    <location>
        <begin position="213"/>
        <end position="231"/>
    </location>
</feature>
<dbReference type="InterPro" id="IPR036259">
    <property type="entry name" value="MFS_trans_sf"/>
</dbReference>
<feature type="transmembrane region" description="Helical" evidence="7">
    <location>
        <begin position="295"/>
        <end position="315"/>
    </location>
</feature>
<feature type="transmembrane region" description="Helical" evidence="7">
    <location>
        <begin position="327"/>
        <end position="350"/>
    </location>
</feature>
<evidence type="ECO:0000313" key="9">
    <source>
        <dbReference type="EMBL" id="TGD95259.1"/>
    </source>
</evidence>
<keyword evidence="3" id="KW-0813">Transport</keyword>
<dbReference type="PROSITE" id="PS50850">
    <property type="entry name" value="MFS"/>
    <property type="match status" value="1"/>
</dbReference>
<dbReference type="SUPFAM" id="SSF103473">
    <property type="entry name" value="MFS general substrate transporter"/>
    <property type="match status" value="1"/>
</dbReference>
<sequence length="500" mass="53132">MGGALRLPHRGKACRLTRAPVAVPPSISPPEGVLMAHPTVLPCLSVGERLDRLPVTPKHWRIFWLLTAGLFIDSTEIFLGGGVAAALLRDGWSTLELNAAFHSFTFLGMAIGALGCGILSDRYGRRFAFQFTLLIFGVASFAAAAAPSMGWIIAFRFIMGVGLGGELVVTYSTLTEFIPARLRGRFLALLVIFGGSTLFVASLMSYLVIPSFGWRPCFAAIGVAALLLWRVRSVMPESPRWLAENGRRAEAEAVTRDLEGPHYQPCVPAFELHAAQGARASFADLFRHGMAARTLATASISVAVNIALYSFTNWIPTFLVKQGSSITFSLGLSTLMTAGAPVGAAVAFFISDRFGRKPLIITGLILAALAGALYPTARSVEAAVTYGFLLNGLLYFLVAVGVTGYSAEVFPTACRLRGVGFVSMSARVAAMLCPYAVVPLFQWGGVAAVIGVVAAILFVVPVLVWRWCVEPTGLSLEVAASTTTDAALKPGLALAEDRIG</sequence>
<evidence type="ECO:0000256" key="5">
    <source>
        <dbReference type="ARBA" id="ARBA00022989"/>
    </source>
</evidence>
<protein>
    <submittedName>
        <fullName evidence="9">MFS transporter</fullName>
    </submittedName>
</protein>
<feature type="transmembrane region" description="Helical" evidence="7">
    <location>
        <begin position="443"/>
        <end position="465"/>
    </location>
</feature>
<name>A0A4Z0NG66_9HYPH</name>
<evidence type="ECO:0000256" key="1">
    <source>
        <dbReference type="ARBA" id="ARBA00004141"/>
    </source>
</evidence>
<dbReference type="EMBL" id="SRLB01000031">
    <property type="protein sequence ID" value="TGD95259.1"/>
    <property type="molecule type" value="Genomic_DNA"/>
</dbReference>
<proteinExistence type="inferred from homology"/>
<keyword evidence="5 7" id="KW-1133">Transmembrane helix</keyword>
<keyword evidence="4 7" id="KW-0812">Transmembrane</keyword>
<dbReference type="Pfam" id="PF00083">
    <property type="entry name" value="Sugar_tr"/>
    <property type="match status" value="1"/>
</dbReference>
<feature type="transmembrane region" description="Helical" evidence="7">
    <location>
        <begin position="152"/>
        <end position="174"/>
    </location>
</feature>
<organism evidence="9 10">
    <name type="scientific">Methylobacterium nonmethylotrophicum</name>
    <dbReference type="NCBI Taxonomy" id="1141884"/>
    <lineage>
        <taxon>Bacteria</taxon>
        <taxon>Pseudomonadati</taxon>
        <taxon>Pseudomonadota</taxon>
        <taxon>Alphaproteobacteria</taxon>
        <taxon>Hyphomicrobiales</taxon>
        <taxon>Methylobacteriaceae</taxon>
        <taxon>Methylobacterium</taxon>
    </lineage>
</organism>
<keyword evidence="6 7" id="KW-0472">Membrane</keyword>
<dbReference type="InterPro" id="IPR005828">
    <property type="entry name" value="MFS_sugar_transport-like"/>
</dbReference>
<feature type="transmembrane region" description="Helical" evidence="7">
    <location>
        <begin position="419"/>
        <end position="437"/>
    </location>
</feature>
<dbReference type="InterPro" id="IPR020846">
    <property type="entry name" value="MFS_dom"/>
</dbReference>
<evidence type="ECO:0000256" key="7">
    <source>
        <dbReference type="SAM" id="Phobius"/>
    </source>
</evidence>
<evidence type="ECO:0000256" key="2">
    <source>
        <dbReference type="ARBA" id="ARBA00010992"/>
    </source>
</evidence>
<gene>
    <name evidence="9" type="ORF">EU555_28780</name>
</gene>
<accession>A0A4Z0NG66</accession>
<evidence type="ECO:0000256" key="6">
    <source>
        <dbReference type="ARBA" id="ARBA00023136"/>
    </source>
</evidence>
<evidence type="ECO:0000313" key="10">
    <source>
        <dbReference type="Proteomes" id="UP000297535"/>
    </source>
</evidence>
<dbReference type="OrthoDB" id="9784658at2"/>